<protein>
    <submittedName>
        <fullName evidence="13">LRR domain containing protein</fullName>
    </submittedName>
</protein>
<proteinExistence type="inferred from homology"/>
<keyword evidence="6" id="KW-0732">Signal</keyword>
<evidence type="ECO:0000256" key="8">
    <source>
        <dbReference type="ARBA" id="ARBA00022989"/>
    </source>
</evidence>
<dbReference type="SMART" id="SM00369">
    <property type="entry name" value="LRR_TYP"/>
    <property type="match status" value="5"/>
</dbReference>
<dbReference type="InterPro" id="IPR032675">
    <property type="entry name" value="LRR_dom_sf"/>
</dbReference>
<comment type="similarity">
    <text evidence="2">Belongs to the RLP family.</text>
</comment>
<evidence type="ECO:0000256" key="11">
    <source>
        <dbReference type="ARBA" id="ARBA00023180"/>
    </source>
</evidence>
<dbReference type="FunFam" id="3.80.10.10:FF:000095">
    <property type="entry name" value="LRR receptor-like serine/threonine-protein kinase GSO1"/>
    <property type="match status" value="1"/>
</dbReference>
<feature type="transmembrane region" description="Helical" evidence="12">
    <location>
        <begin position="487"/>
        <end position="507"/>
    </location>
</feature>
<name>A0A2P5F8H4_TREOI</name>
<evidence type="ECO:0000256" key="10">
    <source>
        <dbReference type="ARBA" id="ARBA00023170"/>
    </source>
</evidence>
<evidence type="ECO:0000256" key="1">
    <source>
        <dbReference type="ARBA" id="ARBA00004251"/>
    </source>
</evidence>
<evidence type="ECO:0000256" key="2">
    <source>
        <dbReference type="ARBA" id="ARBA00009592"/>
    </source>
</evidence>
<organism evidence="13 14">
    <name type="scientific">Trema orientale</name>
    <name type="common">Charcoal tree</name>
    <name type="synonym">Celtis orientalis</name>
    <dbReference type="NCBI Taxonomy" id="63057"/>
    <lineage>
        <taxon>Eukaryota</taxon>
        <taxon>Viridiplantae</taxon>
        <taxon>Streptophyta</taxon>
        <taxon>Embryophyta</taxon>
        <taxon>Tracheophyta</taxon>
        <taxon>Spermatophyta</taxon>
        <taxon>Magnoliopsida</taxon>
        <taxon>eudicotyledons</taxon>
        <taxon>Gunneridae</taxon>
        <taxon>Pentapetalae</taxon>
        <taxon>rosids</taxon>
        <taxon>fabids</taxon>
        <taxon>Rosales</taxon>
        <taxon>Cannabaceae</taxon>
        <taxon>Trema</taxon>
    </lineage>
</organism>
<dbReference type="Pfam" id="PF13855">
    <property type="entry name" value="LRR_8"/>
    <property type="match status" value="2"/>
</dbReference>
<dbReference type="EMBL" id="JXTC01000054">
    <property type="protein sequence ID" value="PON94091.1"/>
    <property type="molecule type" value="Genomic_DNA"/>
</dbReference>
<evidence type="ECO:0000256" key="3">
    <source>
        <dbReference type="ARBA" id="ARBA00022475"/>
    </source>
</evidence>
<dbReference type="PANTHER" id="PTHR27004:SF428">
    <property type="entry name" value="OS01G0160600 PROTEIN"/>
    <property type="match status" value="1"/>
</dbReference>
<reference evidence="14" key="1">
    <citation type="submission" date="2016-06" db="EMBL/GenBank/DDBJ databases">
        <title>Parallel loss of symbiosis genes in relatives of nitrogen-fixing non-legume Parasponia.</title>
        <authorList>
            <person name="Van Velzen R."/>
            <person name="Holmer R."/>
            <person name="Bu F."/>
            <person name="Rutten L."/>
            <person name="Van Zeijl A."/>
            <person name="Liu W."/>
            <person name="Santuari L."/>
            <person name="Cao Q."/>
            <person name="Sharma T."/>
            <person name="Shen D."/>
            <person name="Roswanjaya Y."/>
            <person name="Wardhani T."/>
            <person name="Kalhor M.S."/>
            <person name="Jansen J."/>
            <person name="Van den Hoogen J."/>
            <person name="Gungor B."/>
            <person name="Hartog M."/>
            <person name="Hontelez J."/>
            <person name="Verver J."/>
            <person name="Yang W.-C."/>
            <person name="Schijlen E."/>
            <person name="Repin R."/>
            <person name="Schilthuizen M."/>
            <person name="Schranz E."/>
            <person name="Heidstra R."/>
            <person name="Miyata K."/>
            <person name="Fedorova E."/>
            <person name="Kohlen W."/>
            <person name="Bisseling T."/>
            <person name="Smit S."/>
            <person name="Geurts R."/>
        </authorList>
    </citation>
    <scope>NUCLEOTIDE SEQUENCE [LARGE SCALE GENOMIC DNA]</scope>
    <source>
        <strain evidence="14">cv. RG33-2</strain>
    </source>
</reference>
<evidence type="ECO:0000256" key="6">
    <source>
        <dbReference type="ARBA" id="ARBA00022729"/>
    </source>
</evidence>
<keyword evidence="14" id="KW-1185">Reference proteome</keyword>
<dbReference type="InParanoid" id="A0A2P5F8H4"/>
<keyword evidence="10" id="KW-0675">Receptor</keyword>
<gene>
    <name evidence="13" type="ORF">TorRG33x02_101300</name>
</gene>
<keyword evidence="4" id="KW-0433">Leucine-rich repeat</keyword>
<dbReference type="Gene3D" id="3.80.10.10">
    <property type="entry name" value="Ribonuclease Inhibitor"/>
    <property type="match status" value="2"/>
</dbReference>
<sequence length="545" mass="61685">PLVQFSNLKSLEYLDISYNILSLDSINSTHFTLPSSLSALYLSSCRVTEFSYSLRSLENLEYFDLSNNQLEGSVPSWLRNVGKDSLLFLDLSNNSLKHMDQIPWKNLQYIDLHSNRLQGHLPIPPPSTYVFSISNNELIGRMSSMICDLSWLQVLDLSNNSLSGDIPPCIGNSSDSLVVLDLQMNKFHGIIPPTFAKGNSLSVLSLNDNQFEGSLPKSLGNCKNLEFFDVGNNKINGLFPHWLESLPKLQVLILRSNRFRGPLTSNLKARFPFRKLRIMDLSNNEFTGLLPTKYFESFLGMMDAHTKDLQYMELSYPMSINYQDSATMAIKGYYFKLEKIQTMFIAIDFSRNNFTGEIPRLIGKLSSLKGLNFSHNMLTGNIPPSLGNLSNLEWLDLSSNQLVGQIPWQLAANLIQLQFLNLSMNKLEGPIPRSPQFDTFRDDSYSGNLGLCGFPISKSCSDDTTYQPSSQHESDEEDHVNGFDWKFAMMGYGSGLIIGISIGYIVLTDRAIDWLVEIVMEKQQHFLGKGSKRKTRRNRGIRRTH</sequence>
<dbReference type="STRING" id="63057.A0A2P5F8H4"/>
<evidence type="ECO:0000256" key="12">
    <source>
        <dbReference type="SAM" id="Phobius"/>
    </source>
</evidence>
<keyword evidence="9 12" id="KW-0472">Membrane</keyword>
<comment type="subcellular location">
    <subcellularLocation>
        <location evidence="1">Cell membrane</location>
        <topology evidence="1">Single-pass type I membrane protein</topology>
    </subcellularLocation>
</comment>
<dbReference type="InterPro" id="IPR003591">
    <property type="entry name" value="Leu-rich_rpt_typical-subtyp"/>
</dbReference>
<keyword evidence="11" id="KW-0325">Glycoprotein</keyword>
<dbReference type="Pfam" id="PF00560">
    <property type="entry name" value="LRR_1"/>
    <property type="match status" value="6"/>
</dbReference>
<keyword evidence="7" id="KW-0677">Repeat</keyword>
<dbReference type="OrthoDB" id="1193916at2759"/>
<keyword evidence="8 12" id="KW-1133">Transmembrane helix</keyword>
<dbReference type="PANTHER" id="PTHR27004">
    <property type="entry name" value="RECEPTOR-LIKE PROTEIN 12 ISOFORM X1"/>
    <property type="match status" value="1"/>
</dbReference>
<dbReference type="SUPFAM" id="SSF52058">
    <property type="entry name" value="L domain-like"/>
    <property type="match status" value="2"/>
</dbReference>
<evidence type="ECO:0000256" key="7">
    <source>
        <dbReference type="ARBA" id="ARBA00022737"/>
    </source>
</evidence>
<feature type="non-terminal residue" evidence="13">
    <location>
        <position position="1"/>
    </location>
</feature>
<dbReference type="AlphaFoldDB" id="A0A2P5F8H4"/>
<evidence type="ECO:0000256" key="5">
    <source>
        <dbReference type="ARBA" id="ARBA00022692"/>
    </source>
</evidence>
<evidence type="ECO:0000313" key="14">
    <source>
        <dbReference type="Proteomes" id="UP000237000"/>
    </source>
</evidence>
<evidence type="ECO:0000256" key="9">
    <source>
        <dbReference type="ARBA" id="ARBA00023136"/>
    </source>
</evidence>
<evidence type="ECO:0000313" key="13">
    <source>
        <dbReference type="EMBL" id="PON94091.1"/>
    </source>
</evidence>
<accession>A0A2P5F8H4</accession>
<dbReference type="FunFam" id="3.80.10.10:FF:000111">
    <property type="entry name" value="LRR receptor-like serine/threonine-protein kinase ERECTA"/>
    <property type="match status" value="1"/>
</dbReference>
<keyword evidence="3" id="KW-1003">Cell membrane</keyword>
<dbReference type="PRINTS" id="PR00019">
    <property type="entry name" value="LEURICHRPT"/>
</dbReference>
<dbReference type="InterPro" id="IPR001611">
    <property type="entry name" value="Leu-rich_rpt"/>
</dbReference>
<keyword evidence="5 12" id="KW-0812">Transmembrane</keyword>
<evidence type="ECO:0000256" key="4">
    <source>
        <dbReference type="ARBA" id="ARBA00022614"/>
    </source>
</evidence>
<dbReference type="Proteomes" id="UP000237000">
    <property type="component" value="Unassembled WGS sequence"/>
</dbReference>
<dbReference type="GO" id="GO:0005886">
    <property type="term" value="C:plasma membrane"/>
    <property type="evidence" value="ECO:0007669"/>
    <property type="project" value="UniProtKB-SubCell"/>
</dbReference>
<comment type="caution">
    <text evidence="13">The sequence shown here is derived from an EMBL/GenBank/DDBJ whole genome shotgun (WGS) entry which is preliminary data.</text>
</comment>